<keyword evidence="2" id="KW-0812">Transmembrane</keyword>
<evidence type="ECO:0000313" key="9">
    <source>
        <dbReference type="Proteomes" id="UP000014760"/>
    </source>
</evidence>
<evidence type="ECO:0000256" key="4">
    <source>
        <dbReference type="ARBA" id="ARBA00022989"/>
    </source>
</evidence>
<comment type="subcellular location">
    <subcellularLocation>
        <location evidence="1">Membrane</location>
        <topology evidence="1">Single-pass type II membrane protein</topology>
    </subcellularLocation>
</comment>
<dbReference type="STRING" id="283909.R7UEV1"/>
<keyword evidence="3" id="KW-0735">Signal-anchor</keyword>
<keyword evidence="4" id="KW-1133">Transmembrane helix</keyword>
<dbReference type="HOGENOM" id="CLU_916015_0_0_1"/>
<reference evidence="9" key="1">
    <citation type="submission" date="2012-12" db="EMBL/GenBank/DDBJ databases">
        <authorList>
            <person name="Hellsten U."/>
            <person name="Grimwood J."/>
            <person name="Chapman J.A."/>
            <person name="Shapiro H."/>
            <person name="Aerts A."/>
            <person name="Otillar R.P."/>
            <person name="Terry A.Y."/>
            <person name="Boore J.L."/>
            <person name="Simakov O."/>
            <person name="Marletaz F."/>
            <person name="Cho S.-J."/>
            <person name="Edsinger-Gonzales E."/>
            <person name="Havlak P."/>
            <person name="Kuo D.-H."/>
            <person name="Larsson T."/>
            <person name="Lv J."/>
            <person name="Arendt D."/>
            <person name="Savage R."/>
            <person name="Osoegawa K."/>
            <person name="de Jong P."/>
            <person name="Lindberg D.R."/>
            <person name="Seaver E.C."/>
            <person name="Weisblat D.A."/>
            <person name="Putnam N.H."/>
            <person name="Grigoriev I.V."/>
            <person name="Rokhsar D.S."/>
        </authorList>
    </citation>
    <scope>NUCLEOTIDE SEQUENCE</scope>
    <source>
        <strain evidence="9">I ESC-2004</strain>
    </source>
</reference>
<dbReference type="InterPro" id="IPR051292">
    <property type="entry name" value="Xyl/GlcA_transferase"/>
</dbReference>
<protein>
    <submittedName>
        <fullName evidence="7 8">Uncharacterized protein</fullName>
    </submittedName>
</protein>
<dbReference type="AlphaFoldDB" id="R7UEV1"/>
<dbReference type="PANTHER" id="PTHR12270">
    <property type="entry name" value="GLYCOSYLTRANSFERASE-RELATED"/>
    <property type="match status" value="1"/>
</dbReference>
<proteinExistence type="predicted"/>
<keyword evidence="6" id="KW-0325">Glycoprotein</keyword>
<dbReference type="EMBL" id="AMQN01008123">
    <property type="status" value="NOT_ANNOTATED_CDS"/>
    <property type="molecule type" value="Genomic_DNA"/>
</dbReference>
<name>R7UEV1_CAPTE</name>
<dbReference type="EMBL" id="KB302241">
    <property type="protein sequence ID" value="ELU04494.1"/>
    <property type="molecule type" value="Genomic_DNA"/>
</dbReference>
<dbReference type="GO" id="GO:0035269">
    <property type="term" value="P:protein O-linked glycosylation via mannose"/>
    <property type="evidence" value="ECO:0007669"/>
    <property type="project" value="TreeGrafter"/>
</dbReference>
<evidence type="ECO:0000313" key="7">
    <source>
        <dbReference type="EMBL" id="ELU04494.1"/>
    </source>
</evidence>
<dbReference type="GO" id="GO:0042285">
    <property type="term" value="F:xylosyltransferase activity"/>
    <property type="evidence" value="ECO:0007669"/>
    <property type="project" value="TreeGrafter"/>
</dbReference>
<dbReference type="GO" id="GO:0016020">
    <property type="term" value="C:membrane"/>
    <property type="evidence" value="ECO:0007669"/>
    <property type="project" value="UniProtKB-SubCell"/>
</dbReference>
<dbReference type="GO" id="GO:0015020">
    <property type="term" value="F:glucuronosyltransferase activity"/>
    <property type="evidence" value="ECO:0007669"/>
    <property type="project" value="TreeGrafter"/>
</dbReference>
<evidence type="ECO:0000313" key="8">
    <source>
        <dbReference type="EnsemblMetazoa" id="CapteP221047"/>
    </source>
</evidence>
<evidence type="ECO:0000256" key="5">
    <source>
        <dbReference type="ARBA" id="ARBA00023136"/>
    </source>
</evidence>
<evidence type="ECO:0000256" key="2">
    <source>
        <dbReference type="ARBA" id="ARBA00022692"/>
    </source>
</evidence>
<keyword evidence="9" id="KW-1185">Reference proteome</keyword>
<dbReference type="PANTHER" id="PTHR12270:SF25">
    <property type="entry name" value="GLYCOSYLTRANSFERASE-LIKE PROTEIN LARGE"/>
    <property type="match status" value="1"/>
</dbReference>
<evidence type="ECO:0000256" key="1">
    <source>
        <dbReference type="ARBA" id="ARBA00004606"/>
    </source>
</evidence>
<dbReference type="OrthoDB" id="411524at2759"/>
<dbReference type="Pfam" id="PF13896">
    <property type="entry name" value="Glyco_transf_49"/>
    <property type="match status" value="1"/>
</dbReference>
<gene>
    <name evidence="7" type="ORF">CAPTEDRAFT_221047</name>
</gene>
<dbReference type="EnsemblMetazoa" id="CapteT221047">
    <property type="protein sequence ID" value="CapteP221047"/>
    <property type="gene ID" value="CapteG221047"/>
</dbReference>
<accession>R7UEV1</accession>
<reference evidence="7 9" key="2">
    <citation type="journal article" date="2013" name="Nature">
        <title>Insights into bilaterian evolution from three spiralian genomes.</title>
        <authorList>
            <person name="Simakov O."/>
            <person name="Marletaz F."/>
            <person name="Cho S.J."/>
            <person name="Edsinger-Gonzales E."/>
            <person name="Havlak P."/>
            <person name="Hellsten U."/>
            <person name="Kuo D.H."/>
            <person name="Larsson T."/>
            <person name="Lv J."/>
            <person name="Arendt D."/>
            <person name="Savage R."/>
            <person name="Osoegawa K."/>
            <person name="de Jong P."/>
            <person name="Grimwood J."/>
            <person name="Chapman J.A."/>
            <person name="Shapiro H."/>
            <person name="Aerts A."/>
            <person name="Otillar R.P."/>
            <person name="Terry A.Y."/>
            <person name="Boore J.L."/>
            <person name="Grigoriev I.V."/>
            <person name="Lindberg D.R."/>
            <person name="Seaver E.C."/>
            <person name="Weisblat D.A."/>
            <person name="Putnam N.H."/>
            <person name="Rokhsar D.S."/>
        </authorList>
    </citation>
    <scope>NUCLEOTIDE SEQUENCE</scope>
    <source>
        <strain evidence="7 9">I ESC-2004</strain>
    </source>
</reference>
<evidence type="ECO:0000256" key="6">
    <source>
        <dbReference type="ARBA" id="ARBA00023180"/>
    </source>
</evidence>
<reference evidence="8" key="3">
    <citation type="submission" date="2015-06" db="UniProtKB">
        <authorList>
            <consortium name="EnsemblMetazoa"/>
        </authorList>
    </citation>
    <scope>IDENTIFICATION</scope>
</reference>
<evidence type="ECO:0000256" key="3">
    <source>
        <dbReference type="ARBA" id="ARBA00022968"/>
    </source>
</evidence>
<keyword evidence="5" id="KW-0472">Membrane</keyword>
<organism evidence="7">
    <name type="scientific">Capitella teleta</name>
    <name type="common">Polychaete worm</name>
    <dbReference type="NCBI Taxonomy" id="283909"/>
    <lineage>
        <taxon>Eukaryota</taxon>
        <taxon>Metazoa</taxon>
        <taxon>Spiralia</taxon>
        <taxon>Lophotrochozoa</taxon>
        <taxon>Annelida</taxon>
        <taxon>Polychaeta</taxon>
        <taxon>Sedentaria</taxon>
        <taxon>Scolecida</taxon>
        <taxon>Capitellidae</taxon>
        <taxon>Capitella</taxon>
    </lineage>
</organism>
<dbReference type="Proteomes" id="UP000014760">
    <property type="component" value="Unassembled WGS sequence"/>
</dbReference>
<sequence length="304" mass="35061">MLAQHWSGPISASVYVSNIQDSSMIDNLCQFSTASNIFIHVLHAVGDIYPANILRNFALEEVFTEYVFLSDVDFMPDFSLYNASVDFIQHNERHLNSSAFVVAAFEILNDSKTWGQPVQFPRNKTELIDLWGAQKLQPFHFSKTKNYGHIETNYEKWTVAHEIYAVTWMPYYEPYVIVRTSTVPRYHNAFVGRYFDKTSHLMELYYAGPTDIQRETGTKLNPKSFRRGAFHHTQYMVRILGFTGFFCGPFATCSSKIGDWTLQSREKIVSKAEQAKAFEFIDRNISVDYLLISDLSLCRKGKTI</sequence>